<feature type="binding site" evidence="3">
    <location>
        <position position="12"/>
    </location>
    <ligand>
        <name>Zn(2+)</name>
        <dbReference type="ChEBI" id="CHEBI:29105"/>
    </ligand>
</feature>
<name>A0A1H7QUM2_9GAMM</name>
<comment type="subunit">
    <text evidence="3">Interacts with GyrB.</text>
</comment>
<feature type="binding site" evidence="3">
    <location>
        <position position="32"/>
    </location>
    <ligand>
        <name>Zn(2+)</name>
        <dbReference type="ChEBI" id="CHEBI:29105"/>
    </ligand>
</feature>
<dbReference type="EMBL" id="FOAS01000013">
    <property type="protein sequence ID" value="SEL51666.1"/>
    <property type="molecule type" value="Genomic_DNA"/>
</dbReference>
<keyword evidence="1 3" id="KW-0479">Metal-binding</keyword>
<comment type="similarity">
    <text evidence="3">Belongs to the DNA gyrase inhibitor YacG family.</text>
</comment>
<accession>A0A1H7QUM2</accession>
<dbReference type="GO" id="GO:0008270">
    <property type="term" value="F:zinc ion binding"/>
    <property type="evidence" value="ECO:0007669"/>
    <property type="project" value="UniProtKB-UniRule"/>
</dbReference>
<dbReference type="Gene3D" id="3.30.50.10">
    <property type="entry name" value="Erythroid Transcription Factor GATA-1, subunit A"/>
    <property type="match status" value="1"/>
</dbReference>
<dbReference type="Proteomes" id="UP000185766">
    <property type="component" value="Unassembled WGS sequence"/>
</dbReference>
<reference evidence="4 5" key="1">
    <citation type="submission" date="2016-10" db="EMBL/GenBank/DDBJ databases">
        <authorList>
            <person name="de Groot N.N."/>
        </authorList>
    </citation>
    <scope>NUCLEOTIDE SEQUENCE [LARGE SCALE GENOMIC DNA]</scope>
    <source>
        <strain evidence="4 5">JCM 19513</strain>
    </source>
</reference>
<feature type="binding site" evidence="3">
    <location>
        <position position="9"/>
    </location>
    <ligand>
        <name>Zn(2+)</name>
        <dbReference type="ChEBI" id="CHEBI:29105"/>
    </ligand>
</feature>
<dbReference type="STRING" id="1429083.GCA_001885685_03287"/>
<keyword evidence="5" id="KW-1185">Reference proteome</keyword>
<dbReference type="GO" id="GO:0008657">
    <property type="term" value="F:DNA topoisomerase type II (double strand cut, ATP-hydrolyzing) inhibitor activity"/>
    <property type="evidence" value="ECO:0007669"/>
    <property type="project" value="UniProtKB-UniRule"/>
</dbReference>
<protein>
    <recommendedName>
        <fullName evidence="3">DNA gyrase inhibitor YacG</fullName>
    </recommendedName>
</protein>
<keyword evidence="2 3" id="KW-0862">Zinc</keyword>
<evidence type="ECO:0000313" key="5">
    <source>
        <dbReference type="Proteomes" id="UP000185766"/>
    </source>
</evidence>
<dbReference type="SUPFAM" id="SSF57716">
    <property type="entry name" value="Glucocorticoid receptor-like (DNA-binding domain)"/>
    <property type="match status" value="1"/>
</dbReference>
<dbReference type="OrthoDB" id="9809663at2"/>
<dbReference type="PANTHER" id="PTHR36150:SF1">
    <property type="entry name" value="DNA GYRASE INHIBITOR YACG"/>
    <property type="match status" value="1"/>
</dbReference>
<dbReference type="InterPro" id="IPR013088">
    <property type="entry name" value="Znf_NHR/GATA"/>
</dbReference>
<evidence type="ECO:0000256" key="2">
    <source>
        <dbReference type="ARBA" id="ARBA00022833"/>
    </source>
</evidence>
<dbReference type="AlphaFoldDB" id="A0A1H7QUM2"/>
<dbReference type="NCBIfam" id="NF001638">
    <property type="entry name" value="PRK00418.1"/>
    <property type="match status" value="1"/>
</dbReference>
<evidence type="ECO:0000256" key="1">
    <source>
        <dbReference type="ARBA" id="ARBA00022723"/>
    </source>
</evidence>
<feature type="binding site" evidence="3">
    <location>
        <position position="28"/>
    </location>
    <ligand>
        <name>Zn(2+)</name>
        <dbReference type="ChEBI" id="CHEBI:29105"/>
    </ligand>
</feature>
<dbReference type="RefSeq" id="WP_071872484.1">
    <property type="nucleotide sequence ID" value="NZ_FOAS01000013.1"/>
</dbReference>
<sequence>MTKPTTVPCPTCQKPVVWSDASPHRPFCSKRCQLIDLGAWAAEEHSIAGPSAAETMFSEDWDKLH</sequence>
<dbReference type="PANTHER" id="PTHR36150">
    <property type="entry name" value="DNA GYRASE INHIBITOR YACG"/>
    <property type="match status" value="1"/>
</dbReference>
<proteinExistence type="inferred from homology"/>
<comment type="function">
    <text evidence="3">Inhibits all the catalytic activities of DNA gyrase by preventing its interaction with DNA. Acts by binding directly to the C-terminal domain of GyrB, which probably disrupts DNA binding by the gyrase.</text>
</comment>
<evidence type="ECO:0000256" key="3">
    <source>
        <dbReference type="HAMAP-Rule" id="MF_00649"/>
    </source>
</evidence>
<gene>
    <name evidence="3" type="primary">yacG</name>
    <name evidence="4" type="ORF">SAMN05216214_11378</name>
</gene>
<dbReference type="HAMAP" id="MF_00649">
    <property type="entry name" value="DNA_gyrase_inhibitor_YacG"/>
    <property type="match status" value="1"/>
</dbReference>
<dbReference type="GO" id="GO:0006355">
    <property type="term" value="P:regulation of DNA-templated transcription"/>
    <property type="evidence" value="ECO:0007669"/>
    <property type="project" value="InterPro"/>
</dbReference>
<comment type="cofactor">
    <cofactor evidence="3">
        <name>Zn(2+)</name>
        <dbReference type="ChEBI" id="CHEBI:29105"/>
    </cofactor>
    <text evidence="3">Binds 1 zinc ion.</text>
</comment>
<organism evidence="4 5">
    <name type="scientific">Atopomonas hussainii</name>
    <dbReference type="NCBI Taxonomy" id="1429083"/>
    <lineage>
        <taxon>Bacteria</taxon>
        <taxon>Pseudomonadati</taxon>
        <taxon>Pseudomonadota</taxon>
        <taxon>Gammaproteobacteria</taxon>
        <taxon>Pseudomonadales</taxon>
        <taxon>Pseudomonadaceae</taxon>
        <taxon>Atopomonas</taxon>
    </lineage>
</organism>
<dbReference type="InterPro" id="IPR005584">
    <property type="entry name" value="DNA_gyrase_inhibitor_YacG"/>
</dbReference>
<dbReference type="Pfam" id="PF03884">
    <property type="entry name" value="YacG"/>
    <property type="match status" value="1"/>
</dbReference>
<evidence type="ECO:0000313" key="4">
    <source>
        <dbReference type="EMBL" id="SEL51666.1"/>
    </source>
</evidence>